<dbReference type="EMBL" id="JACGXS010000001">
    <property type="protein sequence ID" value="MBA8681136.1"/>
    <property type="molecule type" value="Genomic_DNA"/>
</dbReference>
<evidence type="ECO:0000256" key="1">
    <source>
        <dbReference type="SAM" id="MobiDB-lite"/>
    </source>
</evidence>
<feature type="signal peptide" evidence="3">
    <location>
        <begin position="1"/>
        <end position="20"/>
    </location>
</feature>
<dbReference type="PANTHER" id="PTHR44119:SF4">
    <property type="entry name" value="AEROBIC COBALTOCHELATASE SUBUNIT COBN"/>
    <property type="match status" value="1"/>
</dbReference>
<evidence type="ECO:0000313" key="5">
    <source>
        <dbReference type="EMBL" id="MBA8681136.1"/>
    </source>
</evidence>
<keyword evidence="6" id="KW-1185">Reference proteome</keyword>
<dbReference type="Proteomes" id="UP000547058">
    <property type="component" value="Unassembled WGS sequence"/>
</dbReference>
<feature type="compositionally biased region" description="Low complexity" evidence="1">
    <location>
        <begin position="1228"/>
        <end position="1239"/>
    </location>
</feature>
<evidence type="ECO:0000259" key="4">
    <source>
        <dbReference type="Pfam" id="PF02514"/>
    </source>
</evidence>
<feature type="domain" description="CobN/magnesium chelatase" evidence="4">
    <location>
        <begin position="125"/>
        <end position="1181"/>
    </location>
</feature>
<sequence>MPVRAWILVLASWLALPAQAAGLRVEVVTTDFIMPARIAALDAITAPEGVRFVHRVVGSATTLPDHWPQGVDLVLIDTPRPADAEQVMASVGPALAAGQVPWLRIGGGAPASGALSAAQAGRIAGYYSNGGGANVRTLGRWLSAWRDADPGIESLPEPQRLGTTGYYADTGVPATSPLQLQEYWKRNGQAAWPKVGVVVAANTVGSMQTQVLDALIEAGRRHQVSVFGFWFDQQDDDGLHDAAAPLDVTALVNLTHLQNGGARAAEFARLDVPVIQALNHRQGDAAQWRAASSGVPMPLLATFVALPESWGVSDPIVLSASEHGAMLPIPEQVEALAARLARMAALRARPAADRRLALLFWNAPDGEKNLSASHLNVPRSVAALSQRLQAAGYRVTPADEKALIDDAQALLGGYYRPQSLDDLLARDLAVAFPVARYTDWLQTLPAQRRNELLQRWGDPATHPSVRRIDGRPSFILPRLELGHLLLMPQPPRAGRVGQATHDLESVPSHYYLAAYLYLRSSWQADALIHFGTHGTQEWTPGKDRGLWAGDYPWLAVGDLPVFYPYIQDNVGEAVQAKRRGRAVVVSHQTPAFAPSGLYDELRDLHQLVHEFQQLDQGQVRDATAARLRELASNSGIAGDMGWTAIDMEVRFPAFLQALHDHLHELARRQLPLGLHTFGEAAKPEHRLLTVMQQLGPSYLRGLGLDPQEAHTGDAEAIRQGLPYRTLSRYLREGQDIAGVADEALRAQLLRGRQLDAALADTQETESLLHGLEGGFVLPGTGGDPIRSPEVRSGRNLYAFAPDRIPTRAAFDSGRQALDQLLEAYRQEHGATVPDKLAISLWSSEAIRHLGVLEAQVLHAMGLAPRWDAAGKVVALDIVPDTEMQHPRIDVVVQATSVYRDQFDPFLRLLADAVARLAAMPATPRNPIARHAQALGAKLRDQGMPAEQATALAALRIFSNAPGTYGSGLSKAVLDREAAAGKDDATLAGGFLERLQHGYDGQGRAMTLPDGNLFAEQLRGVQAAVLSRSSNLHGLLSTDHPFEYLGGLALAVRHLDGSSPSLYVSDLRQAGPSTTSAARFLADELRTGVLNPQWIGAMKEEGYAGTLEVLKTTDNLFGWQVTAPGTVRDEQWQALHDTYVRDSRGEGIAEWFERENPTAQVQLIQRLQEAIWRGYWNADEATRQQLQERLDALAAMATPAGSTPRTAIAPGGFGLQAPSPPSSPPSPDAAPALPAAAAPAQATVRGRVMREVPVPTAAPPPHTPIAVLALLILFALGAGLQARSNARRPLPRA</sequence>
<evidence type="ECO:0000256" key="2">
    <source>
        <dbReference type="SAM" id="Phobius"/>
    </source>
</evidence>
<evidence type="ECO:0000313" key="6">
    <source>
        <dbReference type="Proteomes" id="UP000547058"/>
    </source>
</evidence>
<dbReference type="PANTHER" id="PTHR44119">
    <property type="entry name" value="MAGNESIUM-CHELATASE SUBUNIT CHLH, CHLOROPLASTIC"/>
    <property type="match status" value="1"/>
</dbReference>
<protein>
    <submittedName>
        <fullName evidence="5">Cobaltochelatase subunit CobN</fullName>
        <ecNumber evidence="5">6.6.1.2</ecNumber>
    </submittedName>
</protein>
<name>A0A7W3FKY8_9GAMM</name>
<organism evidence="5 6">
    <name type="scientific">Stenotrophomonas tumulicola</name>
    <dbReference type="NCBI Taxonomy" id="1685415"/>
    <lineage>
        <taxon>Bacteria</taxon>
        <taxon>Pseudomonadati</taxon>
        <taxon>Pseudomonadota</taxon>
        <taxon>Gammaproteobacteria</taxon>
        <taxon>Lysobacterales</taxon>
        <taxon>Lysobacteraceae</taxon>
        <taxon>Stenotrophomonas</taxon>
    </lineage>
</organism>
<feature type="chain" id="PRO_5031432537" evidence="3">
    <location>
        <begin position="21"/>
        <end position="1292"/>
    </location>
</feature>
<evidence type="ECO:0000256" key="3">
    <source>
        <dbReference type="SAM" id="SignalP"/>
    </source>
</evidence>
<feature type="transmembrane region" description="Helical" evidence="2">
    <location>
        <begin position="1264"/>
        <end position="1281"/>
    </location>
</feature>
<proteinExistence type="predicted"/>
<dbReference type="CDD" id="cd10150">
    <property type="entry name" value="CobN_like"/>
    <property type="match status" value="1"/>
</dbReference>
<reference evidence="5 6" key="1">
    <citation type="submission" date="2020-08" db="EMBL/GenBank/DDBJ databases">
        <title>Stenotrophomonas tumulicola JCM 30961.</title>
        <authorList>
            <person name="Deng Y."/>
        </authorList>
    </citation>
    <scope>NUCLEOTIDE SEQUENCE [LARGE SCALE GENOMIC DNA]</scope>
    <source>
        <strain evidence="5 6">JCM 30961</strain>
    </source>
</reference>
<gene>
    <name evidence="5" type="primary">cobN</name>
    <name evidence="5" type="ORF">H4O11_04885</name>
</gene>
<dbReference type="RefSeq" id="WP_182338217.1">
    <property type="nucleotide sequence ID" value="NZ_JACGXS010000001.1"/>
</dbReference>
<accession>A0A7W3FKY8</accession>
<dbReference type="InterPro" id="IPR003672">
    <property type="entry name" value="CobN/Mg_chltase"/>
</dbReference>
<dbReference type="Pfam" id="PF02514">
    <property type="entry name" value="CobN-Mg_chel"/>
    <property type="match status" value="1"/>
</dbReference>
<comment type="caution">
    <text evidence="5">The sequence shown here is derived from an EMBL/GenBank/DDBJ whole genome shotgun (WGS) entry which is preliminary data.</text>
</comment>
<dbReference type="GO" id="GO:0051116">
    <property type="term" value="F:cobaltochelatase activity"/>
    <property type="evidence" value="ECO:0007669"/>
    <property type="project" value="UniProtKB-EC"/>
</dbReference>
<dbReference type="EC" id="6.6.1.2" evidence="5"/>
<keyword evidence="5" id="KW-0436">Ligase</keyword>
<keyword evidence="2" id="KW-0812">Transmembrane</keyword>
<keyword evidence="2" id="KW-1133">Transmembrane helix</keyword>
<feature type="region of interest" description="Disordered" evidence="1">
    <location>
        <begin position="1206"/>
        <end position="1241"/>
    </location>
</feature>
<keyword evidence="2" id="KW-0472">Membrane</keyword>
<feature type="compositionally biased region" description="Pro residues" evidence="1">
    <location>
        <begin position="1217"/>
        <end position="1227"/>
    </location>
</feature>
<dbReference type="NCBIfam" id="NF004644">
    <property type="entry name" value="PRK05989.2-2"/>
    <property type="match status" value="1"/>
</dbReference>
<keyword evidence="3" id="KW-0732">Signal</keyword>